<sequence length="218" mass="23446">MMRALMLGVLFVLHGAAAAHGAEPCPRAAGGAEWSAQCFTGQGGERRVKPKYLGRLAWNEHGMATVLIAEPRELLAVDRTGRVVVPNIRHTGDFDFPQAAHGIGRFDVRQAGTTKCGYFVAGRFTVLVPPQYDQCQAFRDDKAVACEDCVRYCTDQECHDSVLVGGTGIAFDTAGKVKRRYPLPTLEQACPNGKASVENGGPVPVLRCAANADSPFKL</sequence>
<dbReference type="EMBL" id="CP046904">
    <property type="protein sequence ID" value="QGZ39159.1"/>
    <property type="molecule type" value="Genomic_DNA"/>
</dbReference>
<feature type="signal peptide" evidence="1">
    <location>
        <begin position="1"/>
        <end position="21"/>
    </location>
</feature>
<reference evidence="2 5" key="3">
    <citation type="submission" date="2019-12" db="EMBL/GenBank/DDBJ databases">
        <title>Draft Genome Sequences of Six Type Strains of the Genus Massilia.</title>
        <authorList>
            <person name="Miess H."/>
            <person name="Frediansyah A."/>
            <person name="Goeker M."/>
            <person name="Gross H."/>
        </authorList>
    </citation>
    <scope>NUCLEOTIDE SEQUENCE [LARGE SCALE GENOMIC DNA]</scope>
    <source>
        <strain evidence="2 5">DSM 26639</strain>
    </source>
</reference>
<evidence type="ECO:0000313" key="4">
    <source>
        <dbReference type="Proteomes" id="UP000315112"/>
    </source>
</evidence>
<dbReference type="EMBL" id="VLKW01000004">
    <property type="protein sequence ID" value="TWI47554.1"/>
    <property type="molecule type" value="Genomic_DNA"/>
</dbReference>
<dbReference type="AlphaFoldDB" id="A0A562PSY6"/>
<evidence type="ECO:0000256" key="1">
    <source>
        <dbReference type="SAM" id="SignalP"/>
    </source>
</evidence>
<evidence type="ECO:0000313" key="3">
    <source>
        <dbReference type="EMBL" id="TWI47554.1"/>
    </source>
</evidence>
<name>A0A562PSY6_9BURK</name>
<organism evidence="3 4">
    <name type="scientific">Pseudoduganella flava</name>
    <dbReference type="NCBI Taxonomy" id="871742"/>
    <lineage>
        <taxon>Bacteria</taxon>
        <taxon>Pseudomonadati</taxon>
        <taxon>Pseudomonadota</taxon>
        <taxon>Betaproteobacteria</taxon>
        <taxon>Burkholderiales</taxon>
        <taxon>Oxalobacteraceae</taxon>
        <taxon>Telluria group</taxon>
        <taxon>Pseudoduganella</taxon>
    </lineage>
</organism>
<dbReference type="OrthoDB" id="8754677at2"/>
<dbReference type="RefSeq" id="WP_145875459.1">
    <property type="nucleotide sequence ID" value="NZ_CP046904.1"/>
</dbReference>
<reference evidence="3" key="2">
    <citation type="submission" date="2019-07" db="EMBL/GenBank/DDBJ databases">
        <authorList>
            <person name="Whitman W."/>
            <person name="Huntemann M."/>
            <person name="Clum A."/>
            <person name="Pillay M."/>
            <person name="Palaniappan K."/>
            <person name="Varghese N."/>
            <person name="Mikhailova N."/>
            <person name="Stamatis D."/>
            <person name="Reddy T."/>
            <person name="Daum C."/>
            <person name="Shapiro N."/>
            <person name="Ivanova N."/>
            <person name="Kyrpides N."/>
            <person name="Woyke T."/>
        </authorList>
    </citation>
    <scope>NUCLEOTIDE SEQUENCE</scope>
    <source>
        <strain evidence="3">CGMCC 1.10685</strain>
    </source>
</reference>
<protein>
    <recommendedName>
        <fullName evidence="6">WG repeat-containing protein</fullName>
    </recommendedName>
</protein>
<dbReference type="Proteomes" id="UP000437862">
    <property type="component" value="Chromosome"/>
</dbReference>
<gene>
    <name evidence="2" type="ORF">GO485_08945</name>
    <name evidence="3" type="ORF">IP92_02614</name>
</gene>
<evidence type="ECO:0000313" key="2">
    <source>
        <dbReference type="EMBL" id="QGZ39159.1"/>
    </source>
</evidence>
<evidence type="ECO:0000313" key="5">
    <source>
        <dbReference type="Proteomes" id="UP000437862"/>
    </source>
</evidence>
<evidence type="ECO:0008006" key="6">
    <source>
        <dbReference type="Google" id="ProtNLM"/>
    </source>
</evidence>
<keyword evidence="5" id="KW-1185">Reference proteome</keyword>
<reference evidence="3 4" key="1">
    <citation type="journal article" date="2015" name="Stand. Genomic Sci.">
        <title>Genomic Encyclopedia of Bacterial and Archaeal Type Strains, Phase III: the genomes of soil and plant-associated and newly described type strains.</title>
        <authorList>
            <person name="Whitman W.B."/>
            <person name="Woyke T."/>
            <person name="Klenk H.P."/>
            <person name="Zhou Y."/>
            <person name="Lilburn T.G."/>
            <person name="Beck B.J."/>
            <person name="De Vos P."/>
            <person name="Vandamme P."/>
            <person name="Eisen J.A."/>
            <person name="Garrity G."/>
            <person name="Hugenholtz P."/>
            <person name="Kyrpides N.C."/>
        </authorList>
    </citation>
    <scope>NUCLEOTIDE SEQUENCE [LARGE SCALE GENOMIC DNA]</scope>
    <source>
        <strain evidence="3 4">CGMCC 1.10685</strain>
    </source>
</reference>
<dbReference type="Proteomes" id="UP000315112">
    <property type="component" value="Unassembled WGS sequence"/>
</dbReference>
<proteinExistence type="predicted"/>
<accession>A0A562PSY6</accession>
<keyword evidence="1" id="KW-0732">Signal</keyword>
<feature type="chain" id="PRO_5044617912" description="WG repeat-containing protein" evidence="1">
    <location>
        <begin position="22"/>
        <end position="218"/>
    </location>
</feature>